<dbReference type="InterPro" id="IPR003593">
    <property type="entry name" value="AAA+_ATPase"/>
</dbReference>
<dbReference type="PANTHER" id="PTHR32071">
    <property type="entry name" value="TRANSCRIPTIONAL REGULATORY PROTEIN"/>
    <property type="match status" value="1"/>
</dbReference>
<evidence type="ECO:0000256" key="1">
    <source>
        <dbReference type="ARBA" id="ARBA00022741"/>
    </source>
</evidence>
<name>A0ABV7A579_9BACI</name>
<dbReference type="EMBL" id="JBHRRZ010000012">
    <property type="protein sequence ID" value="MFC2948029.1"/>
    <property type="molecule type" value="Genomic_DNA"/>
</dbReference>
<dbReference type="PANTHER" id="PTHR32071:SF74">
    <property type="entry name" value="TRANSCRIPTIONAL ACTIVATOR ROCR"/>
    <property type="match status" value="1"/>
</dbReference>
<dbReference type="SMART" id="SM00382">
    <property type="entry name" value="AAA"/>
    <property type="match status" value="1"/>
</dbReference>
<evidence type="ECO:0000256" key="3">
    <source>
        <dbReference type="ARBA" id="ARBA00023015"/>
    </source>
</evidence>
<dbReference type="Pfam" id="PF00158">
    <property type="entry name" value="Sigma54_activat"/>
    <property type="match status" value="1"/>
</dbReference>
<dbReference type="InterPro" id="IPR027417">
    <property type="entry name" value="P-loop_NTPase"/>
</dbReference>
<keyword evidence="7" id="KW-1185">Reference proteome</keyword>
<dbReference type="InterPro" id="IPR058031">
    <property type="entry name" value="AAA_lid_NorR"/>
</dbReference>
<evidence type="ECO:0000313" key="7">
    <source>
        <dbReference type="Proteomes" id="UP001595387"/>
    </source>
</evidence>
<dbReference type="Gene3D" id="1.10.8.60">
    <property type="match status" value="1"/>
</dbReference>
<dbReference type="SUPFAM" id="SSF46689">
    <property type="entry name" value="Homeodomain-like"/>
    <property type="match status" value="1"/>
</dbReference>
<reference evidence="7" key="1">
    <citation type="journal article" date="2019" name="Int. J. Syst. Evol. Microbiol.">
        <title>The Global Catalogue of Microorganisms (GCM) 10K type strain sequencing project: providing services to taxonomists for standard genome sequencing and annotation.</title>
        <authorList>
            <consortium name="The Broad Institute Genomics Platform"/>
            <consortium name="The Broad Institute Genome Sequencing Center for Infectious Disease"/>
            <person name="Wu L."/>
            <person name="Ma J."/>
        </authorList>
    </citation>
    <scope>NUCLEOTIDE SEQUENCE [LARGE SCALE GENOMIC DNA]</scope>
    <source>
        <strain evidence="7">KCTC 13193</strain>
    </source>
</reference>
<dbReference type="Gene3D" id="1.10.10.60">
    <property type="entry name" value="Homeodomain-like"/>
    <property type="match status" value="1"/>
</dbReference>
<dbReference type="PROSITE" id="PS50045">
    <property type="entry name" value="SIGMA54_INTERACT_4"/>
    <property type="match status" value="1"/>
</dbReference>
<sequence length="459" mass="52717">MELDIQHFNNLSDYDNVLITDEKGYVSFYDVADLNVLKELGPWPEVIIGKHVTSFYTNLSHENSTIMTVLKNKTPLLNCRQEMVTRIGSKIESYSSTFPIEDNDRMIGAIEFSKRYFKKENIQSLEKYATHKIFRKNNTIFTIDDLISKNPTMNKIKDRIKKIAKTNSSVLVHGKTGTGKEIVAQAIHNLSDRYTKPFLSLNCSTIPQNLMESTLFGTVKGSFTGAENMAGLFEQAEGGTLFLDEINSLDMHLQVKLLKAIEEKRIRRLGGSRNIDLDIRLISATNEDPYNLVVEKNFREDLFYRLSVVQIDLPELKDRREDIEVLLRYYLDFFNSNMNMSIDSVEQEVIDCFNRYSWPGNVREFRNAIETAYNFVSSNRITMDDIPNRIKNGKGTSQKITDASQPTEGYSLKTDVENYEKEIIYKAIKEEGGVLAKTARQLGISKQSLKYKLKKYGLR</sequence>
<proteinExistence type="predicted"/>
<dbReference type="Pfam" id="PF25601">
    <property type="entry name" value="AAA_lid_14"/>
    <property type="match status" value="1"/>
</dbReference>
<dbReference type="InterPro" id="IPR009057">
    <property type="entry name" value="Homeodomain-like_sf"/>
</dbReference>
<dbReference type="PROSITE" id="PS00676">
    <property type="entry name" value="SIGMA54_INTERACT_2"/>
    <property type="match status" value="1"/>
</dbReference>
<evidence type="ECO:0000313" key="6">
    <source>
        <dbReference type="EMBL" id="MFC2948029.1"/>
    </source>
</evidence>
<keyword evidence="1" id="KW-0547">Nucleotide-binding</keyword>
<dbReference type="Pfam" id="PF02954">
    <property type="entry name" value="HTH_8"/>
    <property type="match status" value="1"/>
</dbReference>
<keyword evidence="2" id="KW-0067">ATP-binding</keyword>
<keyword evidence="4" id="KW-0804">Transcription</keyword>
<dbReference type="InterPro" id="IPR025943">
    <property type="entry name" value="Sigma_54_int_dom_ATP-bd_2"/>
</dbReference>
<feature type="domain" description="Sigma-54 factor interaction" evidence="5">
    <location>
        <begin position="146"/>
        <end position="374"/>
    </location>
</feature>
<comment type="caution">
    <text evidence="6">The sequence shown here is derived from an EMBL/GenBank/DDBJ whole genome shotgun (WGS) entry which is preliminary data.</text>
</comment>
<dbReference type="InterPro" id="IPR002197">
    <property type="entry name" value="HTH_Fis"/>
</dbReference>
<evidence type="ECO:0000256" key="2">
    <source>
        <dbReference type="ARBA" id="ARBA00022840"/>
    </source>
</evidence>
<keyword evidence="3" id="KW-0805">Transcription regulation</keyword>
<dbReference type="Proteomes" id="UP001595387">
    <property type="component" value="Unassembled WGS sequence"/>
</dbReference>
<dbReference type="PRINTS" id="PR01590">
    <property type="entry name" value="HTHFIS"/>
</dbReference>
<accession>A0ABV7A579</accession>
<protein>
    <submittedName>
        <fullName evidence="6">Sigma-54 interaction domain-containing protein</fullName>
    </submittedName>
</protein>
<dbReference type="InterPro" id="IPR002078">
    <property type="entry name" value="Sigma_54_int"/>
</dbReference>
<dbReference type="SUPFAM" id="SSF52540">
    <property type="entry name" value="P-loop containing nucleoside triphosphate hydrolases"/>
    <property type="match status" value="1"/>
</dbReference>
<dbReference type="CDD" id="cd00009">
    <property type="entry name" value="AAA"/>
    <property type="match status" value="1"/>
</dbReference>
<evidence type="ECO:0000259" key="5">
    <source>
        <dbReference type="PROSITE" id="PS50045"/>
    </source>
</evidence>
<organism evidence="6 7">
    <name type="scientific">Virgibacillus sediminis</name>
    <dbReference type="NCBI Taxonomy" id="202260"/>
    <lineage>
        <taxon>Bacteria</taxon>
        <taxon>Bacillati</taxon>
        <taxon>Bacillota</taxon>
        <taxon>Bacilli</taxon>
        <taxon>Bacillales</taxon>
        <taxon>Bacillaceae</taxon>
        <taxon>Virgibacillus</taxon>
    </lineage>
</organism>
<gene>
    <name evidence="6" type="ORF">ACFODW_06695</name>
</gene>
<dbReference type="RefSeq" id="WP_390304530.1">
    <property type="nucleotide sequence ID" value="NZ_JBHRRZ010000012.1"/>
</dbReference>
<dbReference type="Gene3D" id="3.40.50.300">
    <property type="entry name" value="P-loop containing nucleotide triphosphate hydrolases"/>
    <property type="match status" value="1"/>
</dbReference>
<evidence type="ECO:0000256" key="4">
    <source>
        <dbReference type="ARBA" id="ARBA00023163"/>
    </source>
</evidence>